<dbReference type="SMART" id="SM00014">
    <property type="entry name" value="acidPPc"/>
    <property type="match status" value="1"/>
</dbReference>
<feature type="transmembrane region" description="Helical" evidence="1">
    <location>
        <begin position="159"/>
        <end position="177"/>
    </location>
</feature>
<evidence type="ECO:0000256" key="1">
    <source>
        <dbReference type="SAM" id="Phobius"/>
    </source>
</evidence>
<sequence length="219" mass="24917">MESLINSDTDLLLFLNGFNAPLWDHFFWISTSIIIWLPLYAVLLYSIIKAHGIRAIWTLLAIALVVVLCDQISSGFFKPFFERPRPSREPALEGLLHLVNEYRGGKFGFVSSHATNSFGLAMFSTLLFKDKGFTFFIFSWALLNSYSRIYLGVHYPGDILAGGLLGILLGWLVYWLYDRFINRMVTVIAKPHQQYDTRTIVFTGILSIVIILLSAKTLI</sequence>
<dbReference type="PANTHER" id="PTHR14969:SF13">
    <property type="entry name" value="AT30094P"/>
    <property type="match status" value="1"/>
</dbReference>
<accession>A0A0E9LQV7</accession>
<dbReference type="AlphaFoldDB" id="A0A0E9LQV7"/>
<keyword evidence="1" id="KW-0472">Membrane</keyword>
<dbReference type="InterPro" id="IPR036938">
    <property type="entry name" value="PAP2/HPO_sf"/>
</dbReference>
<comment type="caution">
    <text evidence="3">The sequence shown here is derived from an EMBL/GenBank/DDBJ whole genome shotgun (WGS) entry which is preliminary data.</text>
</comment>
<feature type="transmembrane region" description="Helical" evidence="1">
    <location>
        <begin position="198"/>
        <end position="215"/>
    </location>
</feature>
<dbReference type="EMBL" id="BAZW01000079">
    <property type="protein sequence ID" value="GAO27629.1"/>
    <property type="molecule type" value="Genomic_DNA"/>
</dbReference>
<evidence type="ECO:0000313" key="3">
    <source>
        <dbReference type="EMBL" id="GAO27629.1"/>
    </source>
</evidence>
<dbReference type="Proteomes" id="UP000032900">
    <property type="component" value="Unassembled WGS sequence"/>
</dbReference>
<feature type="transmembrane region" description="Helical" evidence="1">
    <location>
        <begin position="26"/>
        <end position="48"/>
    </location>
</feature>
<feature type="transmembrane region" description="Helical" evidence="1">
    <location>
        <begin position="55"/>
        <end position="77"/>
    </location>
</feature>
<proteinExistence type="predicted"/>
<dbReference type="PANTHER" id="PTHR14969">
    <property type="entry name" value="SPHINGOSINE-1-PHOSPHATE PHOSPHOHYDROLASE"/>
    <property type="match status" value="1"/>
</dbReference>
<evidence type="ECO:0000259" key="2">
    <source>
        <dbReference type="SMART" id="SM00014"/>
    </source>
</evidence>
<evidence type="ECO:0000313" key="4">
    <source>
        <dbReference type="Proteomes" id="UP000032900"/>
    </source>
</evidence>
<dbReference type="OrthoDB" id="9789113at2"/>
<dbReference type="Gene3D" id="1.20.144.10">
    <property type="entry name" value="Phosphatidic acid phosphatase type 2/haloperoxidase"/>
    <property type="match status" value="1"/>
</dbReference>
<dbReference type="InterPro" id="IPR000326">
    <property type="entry name" value="PAP2/HPO"/>
</dbReference>
<dbReference type="Pfam" id="PF01569">
    <property type="entry name" value="PAP2"/>
    <property type="match status" value="1"/>
</dbReference>
<keyword evidence="1" id="KW-1133">Transmembrane helix</keyword>
<dbReference type="SUPFAM" id="SSF48317">
    <property type="entry name" value="Acid phosphatase/Vanadium-dependent haloperoxidase"/>
    <property type="match status" value="1"/>
</dbReference>
<protein>
    <submittedName>
        <fullName evidence="3">Putative membrane-associated phospholipid phosphatase</fullName>
    </submittedName>
</protein>
<dbReference type="STRING" id="1236989.JCM15548_14467"/>
<reference evidence="3 4" key="1">
    <citation type="journal article" date="2015" name="Microbes Environ.">
        <title>Distribution and evolution of nitrogen fixation genes in the phylum bacteroidetes.</title>
        <authorList>
            <person name="Inoue J."/>
            <person name="Oshima K."/>
            <person name="Suda W."/>
            <person name="Sakamoto M."/>
            <person name="Iino T."/>
            <person name="Noda S."/>
            <person name="Hongoh Y."/>
            <person name="Hattori M."/>
            <person name="Ohkuma M."/>
        </authorList>
    </citation>
    <scope>NUCLEOTIDE SEQUENCE [LARGE SCALE GENOMIC DNA]</scope>
    <source>
        <strain evidence="3">JCM 15548</strain>
    </source>
</reference>
<keyword evidence="1" id="KW-0812">Transmembrane</keyword>
<organism evidence="3 4">
    <name type="scientific">Geofilum rubicundum JCM 15548</name>
    <dbReference type="NCBI Taxonomy" id="1236989"/>
    <lineage>
        <taxon>Bacteria</taxon>
        <taxon>Pseudomonadati</taxon>
        <taxon>Bacteroidota</taxon>
        <taxon>Bacteroidia</taxon>
        <taxon>Marinilabiliales</taxon>
        <taxon>Marinilabiliaceae</taxon>
        <taxon>Geofilum</taxon>
    </lineage>
</organism>
<name>A0A0E9LQV7_9BACT</name>
<keyword evidence="4" id="KW-1185">Reference proteome</keyword>
<gene>
    <name evidence="3" type="ORF">JCM15548_14467</name>
</gene>
<dbReference type="RefSeq" id="WP_062128552.1">
    <property type="nucleotide sequence ID" value="NZ_BAZW01000079.1"/>
</dbReference>
<feature type="domain" description="Phosphatidic acid phosphatase type 2/haloperoxidase" evidence="2">
    <location>
        <begin position="58"/>
        <end position="174"/>
    </location>
</feature>